<feature type="compositionally biased region" description="Basic and acidic residues" evidence="1">
    <location>
        <begin position="36"/>
        <end position="47"/>
    </location>
</feature>
<evidence type="ECO:0000256" key="1">
    <source>
        <dbReference type="SAM" id="MobiDB-lite"/>
    </source>
</evidence>
<evidence type="ECO:0000256" key="2">
    <source>
        <dbReference type="SAM" id="Phobius"/>
    </source>
</evidence>
<dbReference type="InterPro" id="IPR012495">
    <property type="entry name" value="TadE-like_dom"/>
</dbReference>
<evidence type="ECO:0000313" key="5">
    <source>
        <dbReference type="Proteomes" id="UP000436801"/>
    </source>
</evidence>
<accession>A0A6N8M0P1</accession>
<protein>
    <recommendedName>
        <fullName evidence="3">TadE-like domain-containing protein</fullName>
    </recommendedName>
</protein>
<keyword evidence="2" id="KW-1133">Transmembrane helix</keyword>
<organism evidence="4 5">
    <name type="scientific">Sphingomonas carotinifaciens</name>
    <dbReference type="NCBI Taxonomy" id="1166323"/>
    <lineage>
        <taxon>Bacteria</taxon>
        <taxon>Pseudomonadati</taxon>
        <taxon>Pseudomonadota</taxon>
        <taxon>Alphaproteobacteria</taxon>
        <taxon>Sphingomonadales</taxon>
        <taxon>Sphingomonadaceae</taxon>
        <taxon>Sphingomonas</taxon>
    </lineage>
</organism>
<reference evidence="4 5" key="1">
    <citation type="submission" date="2019-12" db="EMBL/GenBank/DDBJ databases">
        <authorList>
            <person name="Zheng J."/>
        </authorList>
    </citation>
    <scope>NUCLEOTIDE SEQUENCE [LARGE SCALE GENOMIC DNA]</scope>
    <source>
        <strain evidence="4 5">DSM 27347</strain>
    </source>
</reference>
<dbReference type="Proteomes" id="UP000436801">
    <property type="component" value="Unassembled WGS sequence"/>
</dbReference>
<dbReference type="EMBL" id="WSUT01000005">
    <property type="protein sequence ID" value="MWC44922.1"/>
    <property type="molecule type" value="Genomic_DNA"/>
</dbReference>
<feature type="region of interest" description="Disordered" evidence="1">
    <location>
        <begin position="34"/>
        <end position="54"/>
    </location>
</feature>
<proteinExistence type="predicted"/>
<dbReference type="OrthoDB" id="7306064at2"/>
<dbReference type="AlphaFoldDB" id="A0A6N8M0P1"/>
<name>A0A6N8M0P1_9SPHN</name>
<comment type="caution">
    <text evidence="4">The sequence shown here is derived from an EMBL/GenBank/DDBJ whole genome shotgun (WGS) entry which is preliminary data.</text>
</comment>
<sequence>MGDFVRQRQQRRYRKPPATLRLVGHLLFQGGGLRGTPDRVQQHRDPDFATPADQVTRRPPLLRDTRGATIVEFALVAPILCLFLAGAFDVAHTLYMRSVLQGIVQKTGRDSTLESSTTATRQAEIDAAITAQVRELYNGITPSFSRRYFTTYAQAAAKVPEVWVDTNGNGRCDAQEVYVDSNGNGTWDADGGSAGVGGAKDRVVYTVTLSYPRMLPIHKFIGGSATTTVSATTVLQNQPYADQTTTSSTATGRCA</sequence>
<dbReference type="Pfam" id="PF07811">
    <property type="entry name" value="TadE"/>
    <property type="match status" value="1"/>
</dbReference>
<feature type="transmembrane region" description="Helical" evidence="2">
    <location>
        <begin position="67"/>
        <end position="88"/>
    </location>
</feature>
<feature type="domain" description="TadE-like" evidence="3">
    <location>
        <begin position="67"/>
        <end position="109"/>
    </location>
</feature>
<keyword evidence="2" id="KW-0472">Membrane</keyword>
<gene>
    <name evidence="4" type="ORF">GQR91_14960</name>
</gene>
<evidence type="ECO:0000259" key="3">
    <source>
        <dbReference type="Pfam" id="PF07811"/>
    </source>
</evidence>
<evidence type="ECO:0000313" key="4">
    <source>
        <dbReference type="EMBL" id="MWC44922.1"/>
    </source>
</evidence>
<keyword evidence="2" id="KW-0812">Transmembrane</keyword>